<dbReference type="InterPro" id="IPR000182">
    <property type="entry name" value="GNAT_dom"/>
</dbReference>
<dbReference type="AlphaFoldDB" id="A0A6I4P3H9"/>
<evidence type="ECO:0000313" key="3">
    <source>
        <dbReference type="EMBL" id="MWB97887.1"/>
    </source>
</evidence>
<proteinExistence type="predicted"/>
<evidence type="ECO:0000313" key="4">
    <source>
        <dbReference type="Proteomes" id="UP000438182"/>
    </source>
</evidence>
<keyword evidence="4" id="KW-1185">Reference proteome</keyword>
<comment type="caution">
    <text evidence="3">The sequence shown here is derived from an EMBL/GenBank/DDBJ whole genome shotgun (WGS) entry which is preliminary data.</text>
</comment>
<dbReference type="PANTHER" id="PTHR43792:SF1">
    <property type="entry name" value="N-ACETYLTRANSFERASE DOMAIN-CONTAINING PROTEIN"/>
    <property type="match status" value="1"/>
</dbReference>
<name>A0A6I4P3H9_9MICO</name>
<organism evidence="3 4">
    <name type="scientific">Agromyces seonyuensis</name>
    <dbReference type="NCBI Taxonomy" id="2662446"/>
    <lineage>
        <taxon>Bacteria</taxon>
        <taxon>Bacillati</taxon>
        <taxon>Actinomycetota</taxon>
        <taxon>Actinomycetes</taxon>
        <taxon>Micrococcales</taxon>
        <taxon>Microbacteriaceae</taxon>
        <taxon>Agromyces</taxon>
    </lineage>
</organism>
<dbReference type="EMBL" id="WSTA01000014">
    <property type="protein sequence ID" value="MWB97887.1"/>
    <property type="molecule type" value="Genomic_DNA"/>
</dbReference>
<protein>
    <submittedName>
        <fullName evidence="3">GNAT family N-acetyltransferase</fullName>
    </submittedName>
</protein>
<evidence type="ECO:0000259" key="2">
    <source>
        <dbReference type="PROSITE" id="PS51186"/>
    </source>
</evidence>
<keyword evidence="3" id="KW-0808">Transferase</keyword>
<feature type="region of interest" description="Disordered" evidence="1">
    <location>
        <begin position="174"/>
        <end position="202"/>
    </location>
</feature>
<feature type="domain" description="N-acetyltransferase" evidence="2">
    <location>
        <begin position="9"/>
        <end position="174"/>
    </location>
</feature>
<dbReference type="InterPro" id="IPR016181">
    <property type="entry name" value="Acyl_CoA_acyltransferase"/>
</dbReference>
<dbReference type="PANTHER" id="PTHR43792">
    <property type="entry name" value="GNAT FAMILY, PUTATIVE (AFU_ORTHOLOGUE AFUA_3G00765)-RELATED-RELATED"/>
    <property type="match status" value="1"/>
</dbReference>
<dbReference type="SUPFAM" id="SSF55729">
    <property type="entry name" value="Acyl-CoA N-acyltransferases (Nat)"/>
    <property type="match status" value="1"/>
</dbReference>
<dbReference type="PROSITE" id="PS51186">
    <property type="entry name" value="GNAT"/>
    <property type="match status" value="1"/>
</dbReference>
<accession>A0A6I4P3H9</accession>
<dbReference type="Proteomes" id="UP000438182">
    <property type="component" value="Unassembled WGS sequence"/>
</dbReference>
<reference evidence="3 4" key="1">
    <citation type="submission" date="2019-12" db="EMBL/GenBank/DDBJ databases">
        <authorList>
            <person name="Kim Y.S."/>
        </authorList>
    </citation>
    <scope>NUCLEOTIDE SEQUENCE [LARGE SCALE GENOMIC DNA]</scope>
    <source>
        <strain evidence="3 4">MMS17-SY077</strain>
    </source>
</reference>
<gene>
    <name evidence="3" type="ORF">GB864_04895</name>
</gene>
<evidence type="ECO:0000256" key="1">
    <source>
        <dbReference type="SAM" id="MobiDB-lite"/>
    </source>
</evidence>
<dbReference type="InterPro" id="IPR051531">
    <property type="entry name" value="N-acetyltransferase"/>
</dbReference>
<dbReference type="RefSeq" id="WP_160423234.1">
    <property type="nucleotide sequence ID" value="NZ_WSTA01000014.1"/>
</dbReference>
<dbReference type="Pfam" id="PF13302">
    <property type="entry name" value="Acetyltransf_3"/>
    <property type="match status" value="1"/>
</dbReference>
<sequence length="202" mass="21977">MRTIVSDRLCLRPWEETDADFLFDLESRPETVRYLGPHAKPMTERSEAIASIHRRRALDHHVHGIWAVTVKATGDLVGNLLLKPIPLSTGTGGDAPVEIGWHLHPNAQGAGYATEAAQAVLADASTRGLLLAIAVTDPRNAASQRVCRRLGMQERGVTKAYYDETNLLFTKALSATPSEHRTPPPRANSKAPAAGHGRDLCH</sequence>
<dbReference type="GO" id="GO:0016747">
    <property type="term" value="F:acyltransferase activity, transferring groups other than amino-acyl groups"/>
    <property type="evidence" value="ECO:0007669"/>
    <property type="project" value="InterPro"/>
</dbReference>
<dbReference type="Gene3D" id="3.40.630.30">
    <property type="match status" value="1"/>
</dbReference>